<organism evidence="1">
    <name type="scientific">Musa acuminata subsp. malaccensis</name>
    <name type="common">Wild banana</name>
    <name type="synonym">Musa malaccensis</name>
    <dbReference type="NCBI Taxonomy" id="214687"/>
    <lineage>
        <taxon>Eukaryota</taxon>
        <taxon>Viridiplantae</taxon>
        <taxon>Streptophyta</taxon>
        <taxon>Embryophyta</taxon>
        <taxon>Tracheophyta</taxon>
        <taxon>Spermatophyta</taxon>
        <taxon>Magnoliopsida</taxon>
        <taxon>Liliopsida</taxon>
        <taxon>Zingiberales</taxon>
        <taxon>Musaceae</taxon>
        <taxon>Musa</taxon>
    </lineage>
</organism>
<protein>
    <submittedName>
        <fullName evidence="1">(wild Malaysian banana) hypothetical protein</fullName>
    </submittedName>
</protein>
<sequence>MVFDESVSDGFSRFLPRMIRTSRHKGKGLRGPPNPNANKGKRVIIGSHGGITAFREICRARKPFASATAAVVIKKIEKQRGGCVHSVVRMILCFLGGMVRKLAQMQVPFLKHLKLCNHALLSFILHPFPIKILTFQS</sequence>
<gene>
    <name evidence="1" type="ORF">GSMUA_215560.1</name>
</gene>
<dbReference type="EMBL" id="HG996468">
    <property type="protein sequence ID" value="CAG1849970.1"/>
    <property type="molecule type" value="Genomic_DNA"/>
</dbReference>
<proteinExistence type="predicted"/>
<evidence type="ECO:0000313" key="1">
    <source>
        <dbReference type="EMBL" id="CAG1849970.1"/>
    </source>
</evidence>
<accession>A0A8D7FBK3</accession>
<name>A0A8D7FBK3_MUSAM</name>
<reference evidence="1" key="1">
    <citation type="submission" date="2021-03" db="EMBL/GenBank/DDBJ databases">
        <authorList>
            <consortium name="Genoscope - CEA"/>
            <person name="William W."/>
        </authorList>
    </citation>
    <scope>NUCLEOTIDE SEQUENCE</scope>
    <source>
        <strain evidence="1">Doubled-haploid Pahang</strain>
    </source>
</reference>
<dbReference type="AlphaFoldDB" id="A0A8D7FBK3"/>